<dbReference type="AlphaFoldDB" id="A0A2H3AY02"/>
<gene>
    <name evidence="2" type="ORF">ARMSODRAFT_980677</name>
</gene>
<accession>A0A2H3AY02</accession>
<proteinExistence type="predicted"/>
<reference evidence="3" key="1">
    <citation type="journal article" date="2017" name="Nat. Ecol. Evol.">
        <title>Genome expansion and lineage-specific genetic innovations in the forest pathogenic fungi Armillaria.</title>
        <authorList>
            <person name="Sipos G."/>
            <person name="Prasanna A.N."/>
            <person name="Walter M.C."/>
            <person name="O'Connor E."/>
            <person name="Balint B."/>
            <person name="Krizsan K."/>
            <person name="Kiss B."/>
            <person name="Hess J."/>
            <person name="Varga T."/>
            <person name="Slot J."/>
            <person name="Riley R."/>
            <person name="Boka B."/>
            <person name="Rigling D."/>
            <person name="Barry K."/>
            <person name="Lee J."/>
            <person name="Mihaltcheva S."/>
            <person name="LaButti K."/>
            <person name="Lipzen A."/>
            <person name="Waldron R."/>
            <person name="Moloney N.M."/>
            <person name="Sperisen C."/>
            <person name="Kredics L."/>
            <person name="Vagvoelgyi C."/>
            <person name="Patrignani A."/>
            <person name="Fitzpatrick D."/>
            <person name="Nagy I."/>
            <person name="Doyle S."/>
            <person name="Anderson J.B."/>
            <person name="Grigoriev I.V."/>
            <person name="Gueldener U."/>
            <person name="Muensterkoetter M."/>
            <person name="Nagy L.G."/>
        </authorList>
    </citation>
    <scope>NUCLEOTIDE SEQUENCE [LARGE SCALE GENOMIC DNA]</scope>
    <source>
        <strain evidence="3">28-4</strain>
    </source>
</reference>
<dbReference type="Proteomes" id="UP000218334">
    <property type="component" value="Unassembled WGS sequence"/>
</dbReference>
<evidence type="ECO:0000313" key="3">
    <source>
        <dbReference type="Proteomes" id="UP000218334"/>
    </source>
</evidence>
<feature type="compositionally biased region" description="Basic and acidic residues" evidence="1">
    <location>
        <begin position="124"/>
        <end position="133"/>
    </location>
</feature>
<feature type="region of interest" description="Disordered" evidence="1">
    <location>
        <begin position="84"/>
        <end position="178"/>
    </location>
</feature>
<sequence>MDSQAMQELWARPLIPTYRIVLKYGKYTLDAYLHGLFVGYYDRFRRFLGVPENPRDLDSVLAWKRRALAKLALLMIRMHDELLQSSPPIPNPSQQDLQSHDDKPLEGPSSPEPLVSSGQGLSASHHDADDAEKNTSLPAMAAQDTQIREPDCRSTTAVTSEPPAVSNKRARSSSIDGDDEAEVSTKRYCWSIATELRIYQSIPKNSAKMAFSRRLIPEINISSGIDYLCCAGSPPLSNCIGLFPVTRLSKLGMRGARS</sequence>
<organism evidence="2 3">
    <name type="scientific">Armillaria solidipes</name>
    <dbReference type="NCBI Taxonomy" id="1076256"/>
    <lineage>
        <taxon>Eukaryota</taxon>
        <taxon>Fungi</taxon>
        <taxon>Dikarya</taxon>
        <taxon>Basidiomycota</taxon>
        <taxon>Agaricomycotina</taxon>
        <taxon>Agaricomycetes</taxon>
        <taxon>Agaricomycetidae</taxon>
        <taxon>Agaricales</taxon>
        <taxon>Marasmiineae</taxon>
        <taxon>Physalacriaceae</taxon>
        <taxon>Armillaria</taxon>
    </lineage>
</organism>
<dbReference type="EMBL" id="KZ293466">
    <property type="protein sequence ID" value="PBK62400.1"/>
    <property type="molecule type" value="Genomic_DNA"/>
</dbReference>
<name>A0A2H3AY02_9AGAR</name>
<keyword evidence="3" id="KW-1185">Reference proteome</keyword>
<protein>
    <submittedName>
        <fullName evidence="2">Uncharacterized protein</fullName>
    </submittedName>
</protein>
<evidence type="ECO:0000256" key="1">
    <source>
        <dbReference type="SAM" id="MobiDB-lite"/>
    </source>
</evidence>
<evidence type="ECO:0000313" key="2">
    <source>
        <dbReference type="EMBL" id="PBK62400.1"/>
    </source>
</evidence>